<feature type="transmembrane region" description="Helical" evidence="1">
    <location>
        <begin position="114"/>
        <end position="136"/>
    </location>
</feature>
<keyword evidence="1" id="KW-0812">Transmembrane</keyword>
<name>A0A919MAJ7_9ACTN</name>
<accession>A0A919MAJ7</accession>
<evidence type="ECO:0000256" key="1">
    <source>
        <dbReference type="SAM" id="Phobius"/>
    </source>
</evidence>
<proteinExistence type="predicted"/>
<evidence type="ECO:0000313" key="2">
    <source>
        <dbReference type="EMBL" id="GIE12646.1"/>
    </source>
</evidence>
<keyword evidence="1" id="KW-1133">Transmembrane helix</keyword>
<keyword evidence="1" id="KW-0472">Membrane</keyword>
<gene>
    <name evidence="2" type="ORF">Afe05nite_44860</name>
</gene>
<evidence type="ECO:0008006" key="4">
    <source>
        <dbReference type="Google" id="ProtNLM"/>
    </source>
</evidence>
<feature type="transmembrane region" description="Helical" evidence="1">
    <location>
        <begin position="79"/>
        <end position="102"/>
    </location>
</feature>
<evidence type="ECO:0000313" key="3">
    <source>
        <dbReference type="Proteomes" id="UP000598174"/>
    </source>
</evidence>
<keyword evidence="3" id="KW-1185">Reference proteome</keyword>
<dbReference type="Proteomes" id="UP000598174">
    <property type="component" value="Unassembled WGS sequence"/>
</dbReference>
<sequence length="241" mass="25559">MAGAPGWHAVPVVTAGKARRGEARLPSALVVVAAIALYLLLPEPLILGPRLVIPALEVVLLIALIIINPRRMTRDTPWARAAALTLVALIAVANAAALVLLLRQLVTTDDSQAVELLIAAGQVWLTNVIVYGLAFWELDRGGPVARTHLPRGRLPRADFRFPQDEDHDAIDEVMAGSSKNSDWVPAIVDYLYVSLSNSSAFSPTDTMPLSTRAKILMGIESTSALVISVLVIAKGVGGLGG</sequence>
<feature type="transmembrane region" description="Helical" evidence="1">
    <location>
        <begin position="23"/>
        <end position="41"/>
    </location>
</feature>
<comment type="caution">
    <text evidence="2">The sequence shown here is derived from an EMBL/GenBank/DDBJ whole genome shotgun (WGS) entry which is preliminary data.</text>
</comment>
<reference evidence="2" key="1">
    <citation type="submission" date="2021-01" db="EMBL/GenBank/DDBJ databases">
        <title>Whole genome shotgun sequence of Actinoplanes ferrugineus NBRC 15555.</title>
        <authorList>
            <person name="Komaki H."/>
            <person name="Tamura T."/>
        </authorList>
    </citation>
    <scope>NUCLEOTIDE SEQUENCE</scope>
    <source>
        <strain evidence="2">NBRC 15555</strain>
    </source>
</reference>
<protein>
    <recommendedName>
        <fullName evidence="4">DUF1345 domain-containing protein</fullName>
    </recommendedName>
</protein>
<dbReference type="AlphaFoldDB" id="A0A919MAJ7"/>
<feature type="transmembrane region" description="Helical" evidence="1">
    <location>
        <begin position="47"/>
        <end position="67"/>
    </location>
</feature>
<organism evidence="2 3">
    <name type="scientific">Paractinoplanes ferrugineus</name>
    <dbReference type="NCBI Taxonomy" id="113564"/>
    <lineage>
        <taxon>Bacteria</taxon>
        <taxon>Bacillati</taxon>
        <taxon>Actinomycetota</taxon>
        <taxon>Actinomycetes</taxon>
        <taxon>Micromonosporales</taxon>
        <taxon>Micromonosporaceae</taxon>
        <taxon>Paractinoplanes</taxon>
    </lineage>
</organism>
<dbReference type="EMBL" id="BOMM01000040">
    <property type="protein sequence ID" value="GIE12646.1"/>
    <property type="molecule type" value="Genomic_DNA"/>
</dbReference>